<proteinExistence type="predicted"/>
<dbReference type="PANTHER" id="PTHR16026">
    <property type="entry name" value="CARTILAGE ACIDIC PROTEIN 1"/>
    <property type="match status" value="1"/>
</dbReference>
<dbReference type="Proteomes" id="UP001279410">
    <property type="component" value="Unassembled WGS sequence"/>
</dbReference>
<keyword evidence="2" id="KW-1185">Reference proteome</keyword>
<feature type="non-terminal residue" evidence="1">
    <location>
        <position position="1"/>
    </location>
</feature>
<protein>
    <submittedName>
        <fullName evidence="1">Cartilage acidic protein 1-like protein</fullName>
    </submittedName>
</protein>
<name>A0AAD3M1M5_LATJO</name>
<dbReference type="PANTHER" id="PTHR16026:SF1">
    <property type="entry name" value="CARTILAGE ACIDIC PROTEIN 1A ISOFORM X1"/>
    <property type="match status" value="1"/>
</dbReference>
<comment type="caution">
    <text evidence="1">The sequence shown here is derived from an EMBL/GenBank/DDBJ whole genome shotgun (WGS) entry which is preliminary data.</text>
</comment>
<dbReference type="InterPro" id="IPR027039">
    <property type="entry name" value="Crtac1"/>
</dbReference>
<evidence type="ECO:0000313" key="1">
    <source>
        <dbReference type="EMBL" id="GLD45838.1"/>
    </source>
</evidence>
<dbReference type="AlphaFoldDB" id="A0AAD3M1M5"/>
<evidence type="ECO:0000313" key="2">
    <source>
        <dbReference type="Proteomes" id="UP001279410"/>
    </source>
</evidence>
<organism evidence="1 2">
    <name type="scientific">Lates japonicus</name>
    <name type="common">Japanese lates</name>
    <dbReference type="NCBI Taxonomy" id="270547"/>
    <lineage>
        <taxon>Eukaryota</taxon>
        <taxon>Metazoa</taxon>
        <taxon>Chordata</taxon>
        <taxon>Craniata</taxon>
        <taxon>Vertebrata</taxon>
        <taxon>Euteleostomi</taxon>
        <taxon>Actinopterygii</taxon>
        <taxon>Neopterygii</taxon>
        <taxon>Teleostei</taxon>
        <taxon>Neoteleostei</taxon>
        <taxon>Acanthomorphata</taxon>
        <taxon>Carangaria</taxon>
        <taxon>Carangaria incertae sedis</taxon>
        <taxon>Centropomidae</taxon>
        <taxon>Lates</taxon>
    </lineage>
</organism>
<reference evidence="1" key="1">
    <citation type="submission" date="2022-08" db="EMBL/GenBank/DDBJ databases">
        <title>Genome sequencing of akame (Lates japonicus).</title>
        <authorList>
            <person name="Hashiguchi Y."/>
            <person name="Takahashi H."/>
        </authorList>
    </citation>
    <scope>NUCLEOTIDE SEQUENCE</scope>
    <source>
        <strain evidence="1">Kochi</strain>
    </source>
</reference>
<gene>
    <name evidence="1" type="ORF">AKAME5_002949300</name>
</gene>
<accession>A0AAD3M1M5</accession>
<dbReference type="GO" id="GO:0007413">
    <property type="term" value="P:axonal fasciculation"/>
    <property type="evidence" value="ECO:0007669"/>
    <property type="project" value="TreeGrafter"/>
</dbReference>
<dbReference type="EMBL" id="BRZM01006246">
    <property type="protein sequence ID" value="GLD45838.1"/>
    <property type="molecule type" value="Genomic_DNA"/>
</dbReference>
<sequence length="85" mass="9620">MESCDIGQWHPERPTFYLQGSDSKFQGVIAADFDNDRELEVFFNNIAYRGDSPNRLFRVSRRADADPLIQELNVGDAAEPQGRGT</sequence>